<dbReference type="InterPro" id="IPR034505">
    <property type="entry name" value="Coproporphyrinogen-III_oxidase"/>
</dbReference>
<dbReference type="CDD" id="cd01335">
    <property type="entry name" value="Radical_SAM"/>
    <property type="match status" value="1"/>
</dbReference>
<dbReference type="SFLD" id="SFLDS00029">
    <property type="entry name" value="Radical_SAM"/>
    <property type="match status" value="1"/>
</dbReference>
<keyword evidence="4 9" id="KW-0949">S-adenosyl-L-methionine</keyword>
<comment type="function">
    <text evidence="9">Probably acts as a heme chaperone, transferring heme to an unknown acceptor. Binds one molecule of heme per monomer, possibly covalently. Binds 1 [4Fe-4S] cluster. The cluster is coordinated with 3 cysteines and an exchangeable S-adenosyl-L-methionine.</text>
</comment>
<keyword evidence="8 9" id="KW-0143">Chaperone</keyword>
<dbReference type="InterPro" id="IPR013785">
    <property type="entry name" value="Aldolase_TIM"/>
</dbReference>
<evidence type="ECO:0000256" key="1">
    <source>
        <dbReference type="ARBA" id="ARBA00006100"/>
    </source>
</evidence>
<dbReference type="SFLD" id="SFLDG01065">
    <property type="entry name" value="anaerobic_coproporphyrinogen-I"/>
    <property type="match status" value="1"/>
</dbReference>
<evidence type="ECO:0000313" key="11">
    <source>
        <dbReference type="EMBL" id="OCS94613.1"/>
    </source>
</evidence>
<keyword evidence="9" id="KW-0004">4Fe-4S</keyword>
<dbReference type="GO" id="GO:0051539">
    <property type="term" value="F:4 iron, 4 sulfur cluster binding"/>
    <property type="evidence" value="ECO:0007669"/>
    <property type="project" value="UniProtKB-UniRule"/>
</dbReference>
<dbReference type="RefSeq" id="WP_066460926.1">
    <property type="nucleotide sequence ID" value="NZ_MATO01000001.1"/>
</dbReference>
<evidence type="ECO:0000256" key="3">
    <source>
        <dbReference type="ARBA" id="ARBA00022617"/>
    </source>
</evidence>
<feature type="domain" description="Radical SAM core" evidence="10">
    <location>
        <begin position="1"/>
        <end position="236"/>
    </location>
</feature>
<organism evidence="11 12">
    <name type="scientific">Caryophanon latum</name>
    <dbReference type="NCBI Taxonomy" id="33977"/>
    <lineage>
        <taxon>Bacteria</taxon>
        <taxon>Bacillati</taxon>
        <taxon>Bacillota</taxon>
        <taxon>Bacilli</taxon>
        <taxon>Bacillales</taxon>
        <taxon>Caryophanaceae</taxon>
        <taxon>Caryophanon</taxon>
    </lineage>
</organism>
<dbReference type="Gene3D" id="3.20.20.70">
    <property type="entry name" value="Aldolase class I"/>
    <property type="match status" value="1"/>
</dbReference>
<dbReference type="SMART" id="SM00729">
    <property type="entry name" value="Elp3"/>
    <property type="match status" value="1"/>
</dbReference>
<name>A0A1C0Z5C5_9BACL</name>
<comment type="caution">
    <text evidence="11">The sequence shown here is derived from an EMBL/GenBank/DDBJ whole genome shotgun (WGS) entry which is preliminary data.</text>
</comment>
<dbReference type="SUPFAM" id="SSF102114">
    <property type="entry name" value="Radical SAM enzymes"/>
    <property type="match status" value="1"/>
</dbReference>
<dbReference type="GO" id="GO:0004109">
    <property type="term" value="F:coproporphyrinogen oxidase activity"/>
    <property type="evidence" value="ECO:0007669"/>
    <property type="project" value="InterPro"/>
</dbReference>
<dbReference type="SFLD" id="SFLDG01082">
    <property type="entry name" value="B12-binding_domain_containing"/>
    <property type="match status" value="1"/>
</dbReference>
<keyword evidence="9" id="KW-0963">Cytoplasm</keyword>
<dbReference type="SFLD" id="SFLDF00288">
    <property type="entry name" value="HemN-like__clustered_with_nucl"/>
    <property type="match status" value="1"/>
</dbReference>
<keyword evidence="6 9" id="KW-0408">Iron</keyword>
<evidence type="ECO:0000256" key="8">
    <source>
        <dbReference type="ARBA" id="ARBA00023186"/>
    </source>
</evidence>
<evidence type="ECO:0000256" key="5">
    <source>
        <dbReference type="ARBA" id="ARBA00022723"/>
    </source>
</evidence>
<dbReference type="Proteomes" id="UP000093482">
    <property type="component" value="Unassembled WGS sequence"/>
</dbReference>
<dbReference type="InterPro" id="IPR010723">
    <property type="entry name" value="HemN_C"/>
</dbReference>
<dbReference type="AlphaFoldDB" id="A0A1C0Z5C5"/>
<dbReference type="GO" id="GO:0006779">
    <property type="term" value="P:porphyrin-containing compound biosynthetic process"/>
    <property type="evidence" value="ECO:0007669"/>
    <property type="project" value="InterPro"/>
</dbReference>
<keyword evidence="5 9" id="KW-0479">Metal-binding</keyword>
<dbReference type="GO" id="GO:0046872">
    <property type="term" value="F:metal ion binding"/>
    <property type="evidence" value="ECO:0007669"/>
    <property type="project" value="UniProtKB-UniRule"/>
</dbReference>
<dbReference type="EMBL" id="MATO01000001">
    <property type="protein sequence ID" value="OCS94613.1"/>
    <property type="molecule type" value="Genomic_DNA"/>
</dbReference>
<comment type="subcellular location">
    <subcellularLocation>
        <location evidence="9">Cytoplasm</location>
    </subcellularLocation>
</comment>
<dbReference type="InterPro" id="IPR007197">
    <property type="entry name" value="rSAM"/>
</dbReference>
<dbReference type="PANTHER" id="PTHR13932">
    <property type="entry name" value="COPROPORPHYRINIGEN III OXIDASE"/>
    <property type="match status" value="1"/>
</dbReference>
<accession>A0A1C0Z5C5</accession>
<dbReference type="PANTHER" id="PTHR13932:SF5">
    <property type="entry name" value="RADICAL S-ADENOSYL METHIONINE DOMAIN-CONTAINING PROTEIN 1, MITOCHONDRIAL"/>
    <property type="match status" value="1"/>
</dbReference>
<keyword evidence="12" id="KW-1185">Reference proteome</keyword>
<evidence type="ECO:0000313" key="12">
    <source>
        <dbReference type="Proteomes" id="UP000093482"/>
    </source>
</evidence>
<protein>
    <recommendedName>
        <fullName evidence="2 9">Heme chaperone HemW</fullName>
    </recommendedName>
</protein>
<dbReference type="InterPro" id="IPR006638">
    <property type="entry name" value="Elp3/MiaA/NifB-like_rSAM"/>
</dbReference>
<keyword evidence="7 9" id="KW-0411">Iron-sulfur</keyword>
<reference evidence="11 12" key="1">
    <citation type="submission" date="2016-07" db="EMBL/GenBank/DDBJ databases">
        <title>Caryophanon latum genome sequencing.</title>
        <authorList>
            <person name="Verma A."/>
            <person name="Pal Y."/>
            <person name="Krishnamurthi S."/>
        </authorList>
    </citation>
    <scope>NUCLEOTIDE SEQUENCE [LARGE SCALE GENOMIC DNA]</scope>
    <source>
        <strain evidence="11 12">DSM 14151</strain>
    </source>
</reference>
<dbReference type="PROSITE" id="PS51918">
    <property type="entry name" value="RADICAL_SAM"/>
    <property type="match status" value="1"/>
</dbReference>
<evidence type="ECO:0000259" key="10">
    <source>
        <dbReference type="PROSITE" id="PS51918"/>
    </source>
</evidence>
<dbReference type="InterPro" id="IPR004559">
    <property type="entry name" value="HemW-like"/>
</dbReference>
<dbReference type="Pfam" id="PF06969">
    <property type="entry name" value="HemN_C"/>
    <property type="match status" value="1"/>
</dbReference>
<dbReference type="Pfam" id="PF04055">
    <property type="entry name" value="Radical_SAM"/>
    <property type="match status" value="1"/>
</dbReference>
<evidence type="ECO:0000256" key="7">
    <source>
        <dbReference type="ARBA" id="ARBA00023014"/>
    </source>
</evidence>
<dbReference type="InterPro" id="IPR058240">
    <property type="entry name" value="rSAM_sf"/>
</dbReference>
<evidence type="ECO:0000256" key="4">
    <source>
        <dbReference type="ARBA" id="ARBA00022691"/>
    </source>
</evidence>
<dbReference type="OrthoDB" id="9808022at2"/>
<evidence type="ECO:0000256" key="2">
    <source>
        <dbReference type="ARBA" id="ARBA00017228"/>
    </source>
</evidence>
<dbReference type="NCBIfam" id="TIGR00539">
    <property type="entry name" value="hemN_rel"/>
    <property type="match status" value="1"/>
</dbReference>
<proteinExistence type="inferred from homology"/>
<dbReference type="SFLD" id="SFLDF00562">
    <property type="entry name" value="HemN-like__clustered_with_heat"/>
    <property type="match status" value="1"/>
</dbReference>
<comment type="similarity">
    <text evidence="1">Belongs to the anaerobic coproporphyrinogen-III oxidase family. HemW subfamily.</text>
</comment>
<keyword evidence="3 9" id="KW-0349">Heme</keyword>
<dbReference type="GO" id="GO:0005737">
    <property type="term" value="C:cytoplasm"/>
    <property type="evidence" value="ECO:0007669"/>
    <property type="project" value="UniProtKB-SubCell"/>
</dbReference>
<gene>
    <name evidence="11" type="ORF">A6K76_00125</name>
</gene>
<sequence length="380" mass="43189">MGIRGVYIHIPFCHQICNYCDFNKVFFKNQPVDAYIESVGEELRLYATEQPGRFNDVETIFLGGGTPTALTAAQITRLLELVRTYIPQQTVVEFTSEANPDELSRDKLEALFAGGVNRLSMGVQSFDEGLLKKIGRTHSNEHVFQTVALAKEVGFTNISIDLMYGLPNQTLEQWQHTLQTAMTLNLPHFSAYSLLVEPKTVFYIQYNKGKLALPTEDLEATMYGHLIDEMERHGLKQYEISNFAKDGYASVHNKIYWDNDEYAGFGAGAHGYVDGVRYSNHGPIKKYMDAVASGQKPVIHEHTVTRDERLEEQMFLGLRKTDGVTHDEFMRKFGVPMIDVFGDVIASEVELERLIHDEDGVRLTRRGRFIGNEVFQQFLL</sequence>
<evidence type="ECO:0000256" key="9">
    <source>
        <dbReference type="RuleBase" id="RU364116"/>
    </source>
</evidence>
<evidence type="ECO:0000256" key="6">
    <source>
        <dbReference type="ARBA" id="ARBA00023004"/>
    </source>
</evidence>